<evidence type="ECO:0000256" key="5">
    <source>
        <dbReference type="ARBA" id="ARBA00022448"/>
    </source>
</evidence>
<keyword evidence="11 12" id="KW-0472">Membrane</keyword>
<evidence type="ECO:0000256" key="11">
    <source>
        <dbReference type="ARBA" id="ARBA00023136"/>
    </source>
</evidence>
<name>A0ABT8SGF8_9BURK</name>
<comment type="caution">
    <text evidence="13">The sequence shown here is derived from an EMBL/GenBank/DDBJ whole genome shotgun (WGS) entry which is preliminary data.</text>
</comment>
<evidence type="ECO:0000256" key="2">
    <source>
        <dbReference type="ARBA" id="ARBA00004377"/>
    </source>
</evidence>
<dbReference type="Pfam" id="PF04995">
    <property type="entry name" value="CcmD"/>
    <property type="match status" value="1"/>
</dbReference>
<keyword evidence="9 12" id="KW-0201">Cytochrome c-type biogenesis</keyword>
<dbReference type="EMBL" id="JAUKVY010000055">
    <property type="protein sequence ID" value="MDO1537974.1"/>
    <property type="molecule type" value="Genomic_DNA"/>
</dbReference>
<comment type="similarity">
    <text evidence="3 12">Belongs to the CcmD/CycX/HelD family.</text>
</comment>
<evidence type="ECO:0000313" key="13">
    <source>
        <dbReference type="EMBL" id="MDO1537974.1"/>
    </source>
</evidence>
<keyword evidence="5 12" id="KW-0813">Transport</keyword>
<keyword evidence="8 12" id="KW-0812">Transmembrane</keyword>
<keyword evidence="7 12" id="KW-0997">Cell inner membrane</keyword>
<keyword evidence="6 12" id="KW-1003">Cell membrane</keyword>
<comment type="subcellular location">
    <subcellularLocation>
        <location evidence="2 12">Cell inner membrane</location>
        <topology evidence="2 12">Single-pass membrane protein</topology>
    </subcellularLocation>
</comment>
<keyword evidence="10 12" id="KW-1133">Transmembrane helix</keyword>
<accession>A0ABT8SGF8</accession>
<comment type="function">
    <text evidence="1 12">Required for the export of heme to the periplasm for the biogenesis of c-type cytochromes.</text>
</comment>
<keyword evidence="14" id="KW-1185">Reference proteome</keyword>
<evidence type="ECO:0000256" key="10">
    <source>
        <dbReference type="ARBA" id="ARBA00022989"/>
    </source>
</evidence>
<sequence>MNGGDHSFFILAAYGVTLVLLAAEVWMLVRRHRALVGRAPLPGSRDEA</sequence>
<dbReference type="Proteomes" id="UP001169027">
    <property type="component" value="Unassembled WGS sequence"/>
</dbReference>
<evidence type="ECO:0000256" key="7">
    <source>
        <dbReference type="ARBA" id="ARBA00022519"/>
    </source>
</evidence>
<dbReference type="RefSeq" id="WP_301816384.1">
    <property type="nucleotide sequence ID" value="NZ_JAUJZH010000055.1"/>
</dbReference>
<evidence type="ECO:0000256" key="4">
    <source>
        <dbReference type="ARBA" id="ARBA00016461"/>
    </source>
</evidence>
<dbReference type="InterPro" id="IPR007078">
    <property type="entry name" value="Haem_export_protD_CcmD"/>
</dbReference>
<evidence type="ECO:0000256" key="12">
    <source>
        <dbReference type="RuleBase" id="RU363101"/>
    </source>
</evidence>
<evidence type="ECO:0000256" key="9">
    <source>
        <dbReference type="ARBA" id="ARBA00022748"/>
    </source>
</evidence>
<feature type="transmembrane region" description="Helical" evidence="12">
    <location>
        <begin position="6"/>
        <end position="29"/>
    </location>
</feature>
<organism evidence="13 14">
    <name type="scientific">Variovorax ginsengisoli</name>
    <dbReference type="NCBI Taxonomy" id="363844"/>
    <lineage>
        <taxon>Bacteria</taxon>
        <taxon>Pseudomonadati</taxon>
        <taxon>Pseudomonadota</taxon>
        <taxon>Betaproteobacteria</taxon>
        <taxon>Burkholderiales</taxon>
        <taxon>Comamonadaceae</taxon>
        <taxon>Variovorax</taxon>
    </lineage>
</organism>
<evidence type="ECO:0000256" key="3">
    <source>
        <dbReference type="ARBA" id="ARBA00008741"/>
    </source>
</evidence>
<reference evidence="13" key="1">
    <citation type="submission" date="2023-06" db="EMBL/GenBank/DDBJ databases">
        <authorList>
            <person name="Jiang Y."/>
            <person name="Liu Q."/>
        </authorList>
    </citation>
    <scope>NUCLEOTIDE SEQUENCE</scope>
    <source>
        <strain evidence="13">CGMCC 1.12090</strain>
    </source>
</reference>
<protein>
    <recommendedName>
        <fullName evidence="4 12">Heme exporter protein D</fullName>
    </recommendedName>
</protein>
<evidence type="ECO:0000256" key="6">
    <source>
        <dbReference type="ARBA" id="ARBA00022475"/>
    </source>
</evidence>
<proteinExistence type="inferred from homology"/>
<gene>
    <name evidence="13" type="primary">ccmD</name>
    <name evidence="13" type="ORF">Q2T77_37690</name>
</gene>
<dbReference type="NCBIfam" id="TIGR03141">
    <property type="entry name" value="cytochro_ccmD"/>
    <property type="match status" value="1"/>
</dbReference>
<evidence type="ECO:0000256" key="8">
    <source>
        <dbReference type="ARBA" id="ARBA00022692"/>
    </source>
</evidence>
<evidence type="ECO:0000313" key="14">
    <source>
        <dbReference type="Proteomes" id="UP001169027"/>
    </source>
</evidence>
<evidence type="ECO:0000256" key="1">
    <source>
        <dbReference type="ARBA" id="ARBA00002442"/>
    </source>
</evidence>